<organism evidence="2 3">
    <name type="scientific">Parahalioglobus pacificus</name>
    <dbReference type="NCBI Taxonomy" id="930806"/>
    <lineage>
        <taxon>Bacteria</taxon>
        <taxon>Pseudomonadati</taxon>
        <taxon>Pseudomonadota</taxon>
        <taxon>Gammaproteobacteria</taxon>
        <taxon>Cellvibrionales</taxon>
        <taxon>Halieaceae</taxon>
        <taxon>Parahalioglobus</taxon>
    </lineage>
</organism>
<sequence>MSPEIIDNAKLHDEKENIPANTSGNRPFIDVARTYASRRDVVKGGVAAAAAGFFAPTALAGSNSTSYAGSPGEGRGLVNFRPVPVEEGASDARMPHISRNYRYQTLIPWGTDLLDADNDYNGDLMSRPSADEAATQVGIGHDGMWFFPIDQSRADLVPRGYRLSSTNGLLVVNHEFGANGHVLGFERDDSGALILSDSGAPISKNPESLEDVRLSQTVHGVTVAEITYGLIVENRSASRGWELVRGSSFNRRITVNTPVEFSGPVAFSELLENEAGNMPAGTVNNCGSGPTPWGTYITCEENFNGYFGANGELETTEEQERYGFSNSGFGYQWHVFDERFDLNNPLYANEQNRFGWCVEIDPFNPDAKPVKRTALGRFKHEAIAIKEIDRGRIAAYMGDDQRFDYCYKYESNRPWRQAIDDGESPLDDGKLFVARYNDDGTGEWIELTIENPALAARFSSQAELLVYTRVAADIVGATPMDRPEWTTIGKDGETYWTLTNNSRREEPNVANPEAPNGDGHIIKTMDVDSENFNWEFFVLASSSRDTEGVFTDPDAAWADADGRLFIGTDGGQPDGLQDQLVVFDTTADGEPEAKRLFVGVASDEITGFATTPNCEFAFINIQHPGNGLAEATNFPARPDGITTPRDCTVVLRRVNGGVIGS</sequence>
<keyword evidence="3" id="KW-1185">Reference proteome</keyword>
<evidence type="ECO:0000313" key="3">
    <source>
        <dbReference type="Proteomes" id="UP000644693"/>
    </source>
</evidence>
<dbReference type="Proteomes" id="UP000644693">
    <property type="component" value="Unassembled WGS sequence"/>
</dbReference>
<dbReference type="PANTHER" id="PTHR35399">
    <property type="entry name" value="SLR8030 PROTEIN"/>
    <property type="match status" value="1"/>
</dbReference>
<proteinExistence type="predicted"/>
<evidence type="ECO:0000256" key="1">
    <source>
        <dbReference type="SAM" id="MobiDB-lite"/>
    </source>
</evidence>
<comment type="caution">
    <text evidence="2">The sequence shown here is derived from an EMBL/GenBank/DDBJ whole genome shotgun (WGS) entry which is preliminary data.</text>
</comment>
<feature type="compositionally biased region" description="Basic and acidic residues" evidence="1">
    <location>
        <begin position="7"/>
        <end position="17"/>
    </location>
</feature>
<gene>
    <name evidence="2" type="ORF">GCM10007053_16050</name>
</gene>
<dbReference type="AlphaFoldDB" id="A0A918XHP6"/>
<dbReference type="PROSITE" id="PS51318">
    <property type="entry name" value="TAT"/>
    <property type="match status" value="1"/>
</dbReference>
<dbReference type="InterPro" id="IPR008557">
    <property type="entry name" value="PhoX"/>
</dbReference>
<evidence type="ECO:0000313" key="2">
    <source>
        <dbReference type="EMBL" id="GHD32196.1"/>
    </source>
</evidence>
<dbReference type="InterPro" id="IPR006311">
    <property type="entry name" value="TAT_signal"/>
</dbReference>
<dbReference type="Pfam" id="PF05787">
    <property type="entry name" value="PhoX"/>
    <property type="match status" value="1"/>
</dbReference>
<evidence type="ECO:0008006" key="4">
    <source>
        <dbReference type="Google" id="ProtNLM"/>
    </source>
</evidence>
<reference evidence="2" key="2">
    <citation type="submission" date="2020-09" db="EMBL/GenBank/DDBJ databases">
        <authorList>
            <person name="Sun Q."/>
            <person name="Kim S."/>
        </authorList>
    </citation>
    <scope>NUCLEOTIDE SEQUENCE</scope>
    <source>
        <strain evidence="2">KCTC 23430</strain>
    </source>
</reference>
<name>A0A918XHP6_9GAMM</name>
<protein>
    <recommendedName>
        <fullName evidence="4">PhoX family phosphatase</fullName>
    </recommendedName>
</protein>
<feature type="region of interest" description="Disordered" evidence="1">
    <location>
        <begin position="1"/>
        <end position="24"/>
    </location>
</feature>
<dbReference type="EMBL" id="BMYM01000001">
    <property type="protein sequence ID" value="GHD32196.1"/>
    <property type="molecule type" value="Genomic_DNA"/>
</dbReference>
<dbReference type="RefSeq" id="WP_189476958.1">
    <property type="nucleotide sequence ID" value="NZ_BMYM01000001.1"/>
</dbReference>
<reference evidence="2" key="1">
    <citation type="journal article" date="2014" name="Int. J. Syst. Evol. Microbiol.">
        <title>Complete genome sequence of Corynebacterium casei LMG S-19264T (=DSM 44701T), isolated from a smear-ripened cheese.</title>
        <authorList>
            <consortium name="US DOE Joint Genome Institute (JGI-PGF)"/>
            <person name="Walter F."/>
            <person name="Albersmeier A."/>
            <person name="Kalinowski J."/>
            <person name="Ruckert C."/>
        </authorList>
    </citation>
    <scope>NUCLEOTIDE SEQUENCE</scope>
    <source>
        <strain evidence="2">KCTC 23430</strain>
    </source>
</reference>
<dbReference type="PANTHER" id="PTHR35399:SF2">
    <property type="entry name" value="DUF839 DOMAIN-CONTAINING PROTEIN"/>
    <property type="match status" value="1"/>
</dbReference>
<accession>A0A918XHP6</accession>
<dbReference type="SUPFAM" id="SSF101898">
    <property type="entry name" value="NHL repeat"/>
    <property type="match status" value="1"/>
</dbReference>